<evidence type="ECO:0000313" key="1">
    <source>
        <dbReference type="EMBL" id="SEN65872.1"/>
    </source>
</evidence>
<gene>
    <name evidence="1" type="ORF">SAMN05216404_10633</name>
</gene>
<sequence>MKSGIRSGWVLQVTDFVTGFHPNLEVLMDGACSFRIATILGAFNRFCRALADISRMGTRIKLGVMCVGAQPEDSRCDKVRMIL</sequence>
<dbReference type="EMBL" id="FOCT01000006">
    <property type="protein sequence ID" value="SEN65872.1"/>
    <property type="molecule type" value="Genomic_DNA"/>
</dbReference>
<name>A0A1H8ICF9_9PROT</name>
<organism evidence="1 2">
    <name type="scientific">Nitrosospira multiformis</name>
    <dbReference type="NCBI Taxonomy" id="1231"/>
    <lineage>
        <taxon>Bacteria</taxon>
        <taxon>Pseudomonadati</taxon>
        <taxon>Pseudomonadota</taxon>
        <taxon>Betaproteobacteria</taxon>
        <taxon>Nitrosomonadales</taxon>
        <taxon>Nitrosomonadaceae</taxon>
        <taxon>Nitrosospira</taxon>
    </lineage>
</organism>
<dbReference type="AlphaFoldDB" id="A0A1H8ICF9"/>
<proteinExistence type="predicted"/>
<reference evidence="1 2" key="1">
    <citation type="submission" date="2016-10" db="EMBL/GenBank/DDBJ databases">
        <authorList>
            <person name="de Groot N.N."/>
        </authorList>
    </citation>
    <scope>NUCLEOTIDE SEQUENCE [LARGE SCALE GENOMIC DNA]</scope>
    <source>
        <strain evidence="1 2">Nl18</strain>
    </source>
</reference>
<evidence type="ECO:0000313" key="2">
    <source>
        <dbReference type="Proteomes" id="UP000183898"/>
    </source>
</evidence>
<accession>A0A1H8ICF9</accession>
<dbReference type="Proteomes" id="UP000183898">
    <property type="component" value="Unassembled WGS sequence"/>
</dbReference>
<protein>
    <submittedName>
        <fullName evidence="1">Uncharacterized protein</fullName>
    </submittedName>
</protein>